<feature type="region of interest" description="Disordered" evidence="2">
    <location>
        <begin position="272"/>
        <end position="296"/>
    </location>
</feature>
<sequence>MSRKNETPILLLSLLITVGLIAGGFWWFTKKSSINFNSINNSEQTNTPKTAKVPQTVSREASGKNFASVENVPTGLFNYGGSTSWAPIRLIADPAIQAARQEFRLRYVQPTGSNPGSGSGIQALIDGQLAFAQSSRPILDQELARAKQRGFTLKQIPVAIDGLAVAVNPNLKISALTIDQLQLIYTGKTTNWNQLGGPNISIKPYSRSITDGGTAEFFVQDILGGQAFGPNVEYVSTTTQALQKLADSPGGIYYASAPEIVPQCSIKPLPLGRTQDGGKSVSSTLGNRVQSQRLDSVSRSADLPRQYIAPYQEPFVLPSQCPGNRNKLNIEAIQSGKYPMTRNLFVVVKQNGQNEQRAGEAYASLLLTEQGEELISKAGFVKIR</sequence>
<keyword evidence="1" id="KW-0732">Signal</keyword>
<dbReference type="PANTHER" id="PTHR30570">
    <property type="entry name" value="PERIPLASMIC PHOSPHATE BINDING COMPONENT OF PHOSPHATE ABC TRANSPORTER"/>
    <property type="match status" value="1"/>
</dbReference>
<feature type="compositionally biased region" description="Polar residues" evidence="2">
    <location>
        <begin position="280"/>
        <end position="296"/>
    </location>
</feature>
<dbReference type="InterPro" id="IPR024370">
    <property type="entry name" value="PBP_domain"/>
</dbReference>
<keyword evidence="6" id="KW-1185">Reference proteome</keyword>
<reference evidence="6" key="1">
    <citation type="journal article" date="2021" name="Science">
        <title>Hunting the eagle killer: A cyanobacterial neurotoxin causes vacuolar myelinopathy.</title>
        <authorList>
            <person name="Breinlinger S."/>
            <person name="Phillips T.J."/>
            <person name="Haram B.N."/>
            <person name="Mares J."/>
            <person name="Martinez Yerena J.A."/>
            <person name="Hrouzek P."/>
            <person name="Sobotka R."/>
            <person name="Henderson W.M."/>
            <person name="Schmieder P."/>
            <person name="Williams S.M."/>
            <person name="Lauderdale J.D."/>
            <person name="Wilde H.D."/>
            <person name="Gerrin W."/>
            <person name="Kust A."/>
            <person name="Washington J.W."/>
            <person name="Wagner C."/>
            <person name="Geier B."/>
            <person name="Liebeke M."/>
            <person name="Enke H."/>
            <person name="Niedermeyer T.H.J."/>
            <person name="Wilde S.B."/>
        </authorList>
    </citation>
    <scope>NUCLEOTIDE SEQUENCE [LARGE SCALE GENOMIC DNA]</scope>
    <source>
        <strain evidence="6">Thurmond2011</strain>
    </source>
</reference>
<dbReference type="Proteomes" id="UP000667802">
    <property type="component" value="Unassembled WGS sequence"/>
</dbReference>
<keyword evidence="3" id="KW-0472">Membrane</keyword>
<accession>A0AAP5MAG3</accession>
<evidence type="ECO:0000313" key="5">
    <source>
        <dbReference type="EMBL" id="MDR9895564.1"/>
    </source>
</evidence>
<name>A0AAP5MAG3_9CYAN</name>
<organism evidence="5 6">
    <name type="scientific">Aetokthonos hydrillicola Thurmond2011</name>
    <dbReference type="NCBI Taxonomy" id="2712845"/>
    <lineage>
        <taxon>Bacteria</taxon>
        <taxon>Bacillati</taxon>
        <taxon>Cyanobacteriota</taxon>
        <taxon>Cyanophyceae</taxon>
        <taxon>Nostocales</taxon>
        <taxon>Hapalosiphonaceae</taxon>
        <taxon>Aetokthonos</taxon>
    </lineage>
</organism>
<feature type="domain" description="PBP" evidence="4">
    <location>
        <begin position="80"/>
        <end position="368"/>
    </location>
</feature>
<evidence type="ECO:0000256" key="1">
    <source>
        <dbReference type="ARBA" id="ARBA00022729"/>
    </source>
</evidence>
<evidence type="ECO:0000313" key="6">
    <source>
        <dbReference type="Proteomes" id="UP000667802"/>
    </source>
</evidence>
<feature type="transmembrane region" description="Helical" evidence="3">
    <location>
        <begin position="9"/>
        <end position="28"/>
    </location>
</feature>
<dbReference type="Pfam" id="PF12849">
    <property type="entry name" value="PBP_like_2"/>
    <property type="match status" value="1"/>
</dbReference>
<evidence type="ECO:0000256" key="3">
    <source>
        <dbReference type="SAM" id="Phobius"/>
    </source>
</evidence>
<evidence type="ECO:0000256" key="2">
    <source>
        <dbReference type="SAM" id="MobiDB-lite"/>
    </source>
</evidence>
<protein>
    <submittedName>
        <fullName evidence="5">PstS family phosphate ABC transporter substrate-binding protein</fullName>
    </submittedName>
</protein>
<dbReference type="RefSeq" id="WP_310833835.1">
    <property type="nucleotide sequence ID" value="NZ_JAALHA020000005.1"/>
</dbReference>
<proteinExistence type="predicted"/>
<dbReference type="PANTHER" id="PTHR30570:SF1">
    <property type="entry name" value="PHOSPHATE-BINDING PROTEIN PSTS"/>
    <property type="match status" value="1"/>
</dbReference>
<dbReference type="SUPFAM" id="SSF53850">
    <property type="entry name" value="Periplasmic binding protein-like II"/>
    <property type="match status" value="1"/>
</dbReference>
<comment type="caution">
    <text evidence="5">The sequence shown here is derived from an EMBL/GenBank/DDBJ whole genome shotgun (WGS) entry which is preliminary data.</text>
</comment>
<dbReference type="EMBL" id="JAALHA020000005">
    <property type="protein sequence ID" value="MDR9895564.1"/>
    <property type="molecule type" value="Genomic_DNA"/>
</dbReference>
<gene>
    <name evidence="5" type="ORF">G7B40_013445</name>
</gene>
<dbReference type="AlphaFoldDB" id="A0AAP5MAG3"/>
<dbReference type="Gene3D" id="3.40.190.10">
    <property type="entry name" value="Periplasmic binding protein-like II"/>
    <property type="match status" value="2"/>
</dbReference>
<evidence type="ECO:0000259" key="4">
    <source>
        <dbReference type="Pfam" id="PF12849"/>
    </source>
</evidence>
<dbReference type="CDD" id="cd13566">
    <property type="entry name" value="PBP2_phosphate"/>
    <property type="match status" value="1"/>
</dbReference>
<keyword evidence="3" id="KW-0812">Transmembrane</keyword>
<keyword evidence="3" id="KW-1133">Transmembrane helix</keyword>
<dbReference type="InterPro" id="IPR050811">
    <property type="entry name" value="Phosphate_ABC_transporter"/>
</dbReference>